<accession>A0A381NNM6</accession>
<dbReference type="AlphaFoldDB" id="A0A381NNM6"/>
<reference evidence="1" key="1">
    <citation type="submission" date="2018-05" db="EMBL/GenBank/DDBJ databases">
        <authorList>
            <person name="Lanie J.A."/>
            <person name="Ng W.-L."/>
            <person name="Kazmierczak K.M."/>
            <person name="Andrzejewski T.M."/>
            <person name="Davidsen T.M."/>
            <person name="Wayne K.J."/>
            <person name="Tettelin H."/>
            <person name="Glass J.I."/>
            <person name="Rusch D."/>
            <person name="Podicherti R."/>
            <person name="Tsui H.-C.T."/>
            <person name="Winkler M.E."/>
        </authorList>
    </citation>
    <scope>NUCLEOTIDE SEQUENCE</scope>
</reference>
<dbReference type="EMBL" id="UINC01000444">
    <property type="protein sequence ID" value="SUZ55418.1"/>
    <property type="molecule type" value="Genomic_DNA"/>
</dbReference>
<sequence length="41" mass="4439">MPVSHSPTASTDCLLALVFWGMKSVDEETGLLYAALIVICR</sequence>
<gene>
    <name evidence="1" type="ORF">METZ01_LOCUS8272</name>
</gene>
<evidence type="ECO:0000313" key="1">
    <source>
        <dbReference type="EMBL" id="SUZ55418.1"/>
    </source>
</evidence>
<protein>
    <submittedName>
        <fullName evidence="1">Uncharacterized protein</fullName>
    </submittedName>
</protein>
<proteinExistence type="predicted"/>
<organism evidence="1">
    <name type="scientific">marine metagenome</name>
    <dbReference type="NCBI Taxonomy" id="408172"/>
    <lineage>
        <taxon>unclassified sequences</taxon>
        <taxon>metagenomes</taxon>
        <taxon>ecological metagenomes</taxon>
    </lineage>
</organism>
<name>A0A381NNM6_9ZZZZ</name>